<keyword evidence="2 7" id="KW-0813">Transport</keyword>
<dbReference type="PROSITE" id="PS50928">
    <property type="entry name" value="ABC_TM1"/>
    <property type="match status" value="1"/>
</dbReference>
<evidence type="ECO:0000256" key="1">
    <source>
        <dbReference type="ARBA" id="ARBA00004651"/>
    </source>
</evidence>
<dbReference type="InterPro" id="IPR000515">
    <property type="entry name" value="MetI-like"/>
</dbReference>
<dbReference type="RefSeq" id="WP_154790122.1">
    <property type="nucleotide sequence ID" value="NZ_WMBB01000011.1"/>
</dbReference>
<dbReference type="Proteomes" id="UP000432464">
    <property type="component" value="Unassembled WGS sequence"/>
</dbReference>
<dbReference type="PANTHER" id="PTHR43386:SF1">
    <property type="entry name" value="D,D-DIPEPTIDE TRANSPORT SYSTEM PERMEASE PROTEIN DDPC-RELATED"/>
    <property type="match status" value="1"/>
</dbReference>
<evidence type="ECO:0000256" key="6">
    <source>
        <dbReference type="ARBA" id="ARBA00023136"/>
    </source>
</evidence>
<feature type="transmembrane region" description="Helical" evidence="7">
    <location>
        <begin position="110"/>
        <end position="130"/>
    </location>
</feature>
<feature type="transmembrane region" description="Helical" evidence="7">
    <location>
        <begin position="238"/>
        <end position="258"/>
    </location>
</feature>
<accession>A0A6I3L061</accession>
<keyword evidence="5 7" id="KW-1133">Transmembrane helix</keyword>
<sequence length="298" mass="31123">MSATTRRPIVGVLGGTLLAVLVLASMAAPLLTSHGPLDQDLTAVLRPPGTNHWFGTDELGRDVYTRVLYGGRIALAVTTIAAVIAAALGLLLGLLGALFGGWVDGLVGRLADVQLAIPTIVLALVILSFVGNSLPPLIAVLVCSSWVLTFRVVRGHAQAIMGRPFIEAARLSGARRRDVAIRHLLPGVLPLFIVAFTLNASAILLLESSLGFLGLGVQPPTPDWGSMDASGQARLDNAAWVALFPGAALILAVVGFQLTGDALAERFQTGGQAPRRHRPGRHATETNAAADADKEKTP</sequence>
<feature type="transmembrane region" description="Helical" evidence="7">
    <location>
        <begin position="136"/>
        <end position="153"/>
    </location>
</feature>
<evidence type="ECO:0000256" key="2">
    <source>
        <dbReference type="ARBA" id="ARBA00022448"/>
    </source>
</evidence>
<comment type="similarity">
    <text evidence="7">Belongs to the binding-protein-dependent transport system permease family.</text>
</comment>
<evidence type="ECO:0000256" key="7">
    <source>
        <dbReference type="RuleBase" id="RU363032"/>
    </source>
</evidence>
<dbReference type="PANTHER" id="PTHR43386">
    <property type="entry name" value="OLIGOPEPTIDE TRANSPORT SYSTEM PERMEASE PROTEIN APPC"/>
    <property type="match status" value="1"/>
</dbReference>
<keyword evidence="3" id="KW-1003">Cell membrane</keyword>
<comment type="caution">
    <text evidence="10">The sequence shown here is derived from an EMBL/GenBank/DDBJ whole genome shotgun (WGS) entry which is preliminary data.</text>
</comment>
<dbReference type="GO" id="GO:0055085">
    <property type="term" value="P:transmembrane transport"/>
    <property type="evidence" value="ECO:0007669"/>
    <property type="project" value="InterPro"/>
</dbReference>
<comment type="subcellular location">
    <subcellularLocation>
        <location evidence="1 7">Cell membrane</location>
        <topology evidence="1 7">Multi-pass membrane protein</topology>
    </subcellularLocation>
</comment>
<proteinExistence type="inferred from homology"/>
<dbReference type="InterPro" id="IPR035906">
    <property type="entry name" value="MetI-like_sf"/>
</dbReference>
<dbReference type="EMBL" id="WMBB01000011">
    <property type="protein sequence ID" value="MTE15672.1"/>
    <property type="molecule type" value="Genomic_DNA"/>
</dbReference>
<evidence type="ECO:0000313" key="11">
    <source>
        <dbReference type="Proteomes" id="UP000432464"/>
    </source>
</evidence>
<evidence type="ECO:0000256" key="4">
    <source>
        <dbReference type="ARBA" id="ARBA00022692"/>
    </source>
</evidence>
<dbReference type="AlphaFoldDB" id="A0A6I3L061"/>
<evidence type="ECO:0000256" key="8">
    <source>
        <dbReference type="SAM" id="MobiDB-lite"/>
    </source>
</evidence>
<dbReference type="SUPFAM" id="SSF161098">
    <property type="entry name" value="MetI-like"/>
    <property type="match status" value="1"/>
</dbReference>
<feature type="region of interest" description="Disordered" evidence="8">
    <location>
        <begin position="270"/>
        <end position="298"/>
    </location>
</feature>
<keyword evidence="4 7" id="KW-0812">Transmembrane</keyword>
<dbReference type="Pfam" id="PF00528">
    <property type="entry name" value="BPD_transp_1"/>
    <property type="match status" value="1"/>
</dbReference>
<reference evidence="10 11" key="1">
    <citation type="submission" date="2019-11" db="EMBL/GenBank/DDBJ databases">
        <title>Nocardia sp. nov. CT2-14 isolated from soil.</title>
        <authorList>
            <person name="Kanchanasin P."/>
            <person name="Tanasupawat S."/>
            <person name="Yuki M."/>
            <person name="Kudo T."/>
        </authorList>
    </citation>
    <scope>NUCLEOTIDE SEQUENCE [LARGE SCALE GENOMIC DNA]</scope>
    <source>
        <strain evidence="10 11">CT2-14</strain>
    </source>
</reference>
<feature type="transmembrane region" description="Helical" evidence="7">
    <location>
        <begin position="184"/>
        <end position="206"/>
    </location>
</feature>
<protein>
    <submittedName>
        <fullName evidence="10">ABC transporter permease subunit</fullName>
    </submittedName>
</protein>
<feature type="domain" description="ABC transmembrane type-1" evidence="9">
    <location>
        <begin position="71"/>
        <end position="260"/>
    </location>
</feature>
<feature type="transmembrane region" description="Helical" evidence="7">
    <location>
        <begin position="73"/>
        <end position="98"/>
    </location>
</feature>
<dbReference type="Gene3D" id="1.10.3720.10">
    <property type="entry name" value="MetI-like"/>
    <property type="match status" value="1"/>
</dbReference>
<organism evidence="10 11">
    <name type="scientific">Nocardia aurantiaca</name>
    <dbReference type="NCBI Taxonomy" id="2675850"/>
    <lineage>
        <taxon>Bacteria</taxon>
        <taxon>Bacillati</taxon>
        <taxon>Actinomycetota</taxon>
        <taxon>Actinomycetes</taxon>
        <taxon>Mycobacteriales</taxon>
        <taxon>Nocardiaceae</taxon>
        <taxon>Nocardia</taxon>
    </lineage>
</organism>
<evidence type="ECO:0000256" key="3">
    <source>
        <dbReference type="ARBA" id="ARBA00022475"/>
    </source>
</evidence>
<keyword evidence="6 7" id="KW-0472">Membrane</keyword>
<evidence type="ECO:0000259" key="9">
    <source>
        <dbReference type="PROSITE" id="PS50928"/>
    </source>
</evidence>
<evidence type="ECO:0000313" key="10">
    <source>
        <dbReference type="EMBL" id="MTE15672.1"/>
    </source>
</evidence>
<dbReference type="CDD" id="cd06261">
    <property type="entry name" value="TM_PBP2"/>
    <property type="match status" value="1"/>
</dbReference>
<dbReference type="InterPro" id="IPR050366">
    <property type="entry name" value="BP-dependent_transpt_permease"/>
</dbReference>
<evidence type="ECO:0000256" key="5">
    <source>
        <dbReference type="ARBA" id="ARBA00022989"/>
    </source>
</evidence>
<name>A0A6I3L061_9NOCA</name>
<keyword evidence="11" id="KW-1185">Reference proteome</keyword>
<dbReference type="GO" id="GO:0005886">
    <property type="term" value="C:plasma membrane"/>
    <property type="evidence" value="ECO:0007669"/>
    <property type="project" value="UniProtKB-SubCell"/>
</dbReference>
<gene>
    <name evidence="10" type="ORF">GLP40_23235</name>
</gene>